<dbReference type="InterPro" id="IPR032675">
    <property type="entry name" value="LRR_dom_sf"/>
</dbReference>
<name>A0AAN7YWL6_9MYCE</name>
<evidence type="ECO:0000256" key="1">
    <source>
        <dbReference type="ARBA" id="ARBA00022468"/>
    </source>
</evidence>
<dbReference type="SMART" id="SM00368">
    <property type="entry name" value="LRR_RI"/>
    <property type="match status" value="5"/>
</dbReference>
<sequence>MVWGQVNNNGTSLFNNTIKQLKENATESLFLIPTFIPINENNAVEFSQGLSMNTSLTELYMHGHELGEQGLIEIGKSIRNHPNLKTISIGNSEIGLNLIGLQSLLTNVLKSKNLRNIDFSKQSINSKSLSVINDIFKEGEGNNNNLTYLNFGENQLDSESLLYLEGIIKSNENIEFLNIGGNQITKFTDSFIQSIIDNGKQLKKLVLSANPLKDNSDDDNNDSIGKHISKLLLNSSGLKEIELNDCELNERSCKIIGESLLNWKGTSFTATGNSLMGSSLTSSWLSLSSSSSSSYSNNIKHLSLRGCFIGDQGVKSIMNAISMGVLPNLNLLDVAYNKLTLESLVALNSLVIIDSTTSKPLHYIEYLDASFNKFGCETKEIIIGWIKSNKITQLKCLSLNNVGMKFLDTFEISKVLVDNSDTTSLKLLELMGNDQIDEIEMAKYQEKQKDEKERLKEESSKIQKGEEEEENVNEEEGEEDVYEVLSENIDVLKREKKLVFKWK</sequence>
<dbReference type="EMBL" id="JAVFKY010000002">
    <property type="protein sequence ID" value="KAK5581361.1"/>
    <property type="molecule type" value="Genomic_DNA"/>
</dbReference>
<dbReference type="InterPro" id="IPR027038">
    <property type="entry name" value="RanGap"/>
</dbReference>
<dbReference type="GO" id="GO:0006913">
    <property type="term" value="P:nucleocytoplasmic transport"/>
    <property type="evidence" value="ECO:0007669"/>
    <property type="project" value="TreeGrafter"/>
</dbReference>
<dbReference type="GO" id="GO:0031267">
    <property type="term" value="F:small GTPase binding"/>
    <property type="evidence" value="ECO:0007669"/>
    <property type="project" value="TreeGrafter"/>
</dbReference>
<dbReference type="GO" id="GO:0005096">
    <property type="term" value="F:GTPase activator activity"/>
    <property type="evidence" value="ECO:0007669"/>
    <property type="project" value="UniProtKB-KW"/>
</dbReference>
<dbReference type="InterPro" id="IPR001611">
    <property type="entry name" value="Leu-rich_rpt"/>
</dbReference>
<evidence type="ECO:0000256" key="3">
    <source>
        <dbReference type="ARBA" id="ARBA00022737"/>
    </source>
</evidence>
<keyword evidence="3" id="KW-0677">Repeat</keyword>
<dbReference type="AlphaFoldDB" id="A0AAN7YWL6"/>
<gene>
    <name evidence="5" type="ORF">RB653_001393</name>
</gene>
<dbReference type="PANTHER" id="PTHR24113">
    <property type="entry name" value="RAN GTPASE-ACTIVATING PROTEIN 1"/>
    <property type="match status" value="1"/>
</dbReference>
<dbReference type="GO" id="GO:0005829">
    <property type="term" value="C:cytosol"/>
    <property type="evidence" value="ECO:0007669"/>
    <property type="project" value="TreeGrafter"/>
</dbReference>
<feature type="region of interest" description="Disordered" evidence="4">
    <location>
        <begin position="447"/>
        <end position="479"/>
    </location>
</feature>
<dbReference type="Gene3D" id="3.80.10.10">
    <property type="entry name" value="Ribonuclease Inhibitor"/>
    <property type="match status" value="2"/>
</dbReference>
<protein>
    <recommendedName>
        <fullName evidence="7">RNI-like protein</fullName>
    </recommendedName>
</protein>
<evidence type="ECO:0008006" key="7">
    <source>
        <dbReference type="Google" id="ProtNLM"/>
    </source>
</evidence>
<evidence type="ECO:0000256" key="4">
    <source>
        <dbReference type="SAM" id="MobiDB-lite"/>
    </source>
</evidence>
<evidence type="ECO:0000313" key="5">
    <source>
        <dbReference type="EMBL" id="KAK5581361.1"/>
    </source>
</evidence>
<feature type="compositionally biased region" description="Acidic residues" evidence="4">
    <location>
        <begin position="466"/>
        <end position="479"/>
    </location>
</feature>
<feature type="compositionally biased region" description="Basic and acidic residues" evidence="4">
    <location>
        <begin position="447"/>
        <end position="465"/>
    </location>
</feature>
<reference evidence="5 6" key="1">
    <citation type="submission" date="2023-11" db="EMBL/GenBank/DDBJ databases">
        <title>Dfirmibasis_genome.</title>
        <authorList>
            <person name="Edelbroek B."/>
            <person name="Kjellin J."/>
            <person name="Jerlstrom-Hultqvist J."/>
            <person name="Soderbom F."/>
        </authorList>
    </citation>
    <scope>NUCLEOTIDE SEQUENCE [LARGE SCALE GENOMIC DNA]</scope>
    <source>
        <strain evidence="5 6">TNS-C-14</strain>
    </source>
</reference>
<keyword evidence="6" id="KW-1185">Reference proteome</keyword>
<dbReference type="SUPFAM" id="SSF52047">
    <property type="entry name" value="RNI-like"/>
    <property type="match status" value="1"/>
</dbReference>
<dbReference type="Pfam" id="PF13516">
    <property type="entry name" value="LRR_6"/>
    <property type="match status" value="2"/>
</dbReference>
<evidence type="ECO:0000256" key="2">
    <source>
        <dbReference type="ARBA" id="ARBA00022614"/>
    </source>
</evidence>
<organism evidence="5 6">
    <name type="scientific">Dictyostelium firmibasis</name>
    <dbReference type="NCBI Taxonomy" id="79012"/>
    <lineage>
        <taxon>Eukaryota</taxon>
        <taxon>Amoebozoa</taxon>
        <taxon>Evosea</taxon>
        <taxon>Eumycetozoa</taxon>
        <taxon>Dictyostelia</taxon>
        <taxon>Dictyosteliales</taxon>
        <taxon>Dictyosteliaceae</taxon>
        <taxon>Dictyostelium</taxon>
    </lineage>
</organism>
<dbReference type="GO" id="GO:0005634">
    <property type="term" value="C:nucleus"/>
    <property type="evidence" value="ECO:0007669"/>
    <property type="project" value="TreeGrafter"/>
</dbReference>
<dbReference type="PANTHER" id="PTHR24113:SF12">
    <property type="entry name" value="RAN GTPASE-ACTIVATING PROTEIN 1"/>
    <property type="match status" value="1"/>
</dbReference>
<dbReference type="Proteomes" id="UP001344447">
    <property type="component" value="Unassembled WGS sequence"/>
</dbReference>
<proteinExistence type="predicted"/>
<keyword evidence="2" id="KW-0433">Leucine-rich repeat</keyword>
<keyword evidence="1" id="KW-0343">GTPase activation</keyword>
<accession>A0AAN7YWL6</accession>
<comment type="caution">
    <text evidence="5">The sequence shown here is derived from an EMBL/GenBank/DDBJ whole genome shotgun (WGS) entry which is preliminary data.</text>
</comment>
<evidence type="ECO:0000313" key="6">
    <source>
        <dbReference type="Proteomes" id="UP001344447"/>
    </source>
</evidence>
<dbReference type="GO" id="GO:0048471">
    <property type="term" value="C:perinuclear region of cytoplasm"/>
    <property type="evidence" value="ECO:0007669"/>
    <property type="project" value="TreeGrafter"/>
</dbReference>